<feature type="region of interest" description="Disordered" evidence="1">
    <location>
        <begin position="108"/>
        <end position="137"/>
    </location>
</feature>
<feature type="region of interest" description="Disordered" evidence="1">
    <location>
        <begin position="341"/>
        <end position="380"/>
    </location>
</feature>
<sequence>MADALCGPSNPLQNFQKHTQQDRSSQQDRLVSRAGPSQGFRSPSQNAGLLDPEFEAFQAGHPTPAVPLAAPSPFFQQSFPQRHQTPFSQPAVIGAAPDWALDFQRLNLSSPSPASQQHAHQAPSAFSQAPMASQPSITAGASYSSPMFNSYSTGMMGAGYGPGVGMGYMPGQEERMLEAQNQAQKQTPVFDDAAFAAAFDDAAAFLQPQPQTASDLKASKSLAMSEMDALMRSEEELDAIMSGAVMPEHNDSDYATFEINKVHFHDSVVTHEPLLQEESKQQEERFMDVGDALAQTAGQLLDSVSHETSEKFAQSSFLELMRRLRDREVKVDGDNFIDSSTNAIANTTGEESMMMDPVPPQLPDIEEGGPGAPYEPVGES</sequence>
<keyword evidence="3" id="KW-1185">Reference proteome</keyword>
<evidence type="ECO:0008006" key="4">
    <source>
        <dbReference type="Google" id="ProtNLM"/>
    </source>
</evidence>
<name>A0A6A6U8C5_9PEZI</name>
<accession>A0A6A6U8C5</accession>
<organism evidence="2 3">
    <name type="scientific">Microthyrium microscopicum</name>
    <dbReference type="NCBI Taxonomy" id="703497"/>
    <lineage>
        <taxon>Eukaryota</taxon>
        <taxon>Fungi</taxon>
        <taxon>Dikarya</taxon>
        <taxon>Ascomycota</taxon>
        <taxon>Pezizomycotina</taxon>
        <taxon>Dothideomycetes</taxon>
        <taxon>Dothideomycetes incertae sedis</taxon>
        <taxon>Microthyriales</taxon>
        <taxon>Microthyriaceae</taxon>
        <taxon>Microthyrium</taxon>
    </lineage>
</organism>
<proteinExistence type="predicted"/>
<feature type="compositionally biased region" description="Low complexity" evidence="1">
    <location>
        <begin position="109"/>
        <end position="130"/>
    </location>
</feature>
<evidence type="ECO:0000313" key="3">
    <source>
        <dbReference type="Proteomes" id="UP000799302"/>
    </source>
</evidence>
<evidence type="ECO:0000313" key="2">
    <source>
        <dbReference type="EMBL" id="KAF2667851.1"/>
    </source>
</evidence>
<dbReference type="OrthoDB" id="5407351at2759"/>
<gene>
    <name evidence="2" type="ORF">BT63DRAFT_457149</name>
</gene>
<reference evidence="2" key="1">
    <citation type="journal article" date="2020" name="Stud. Mycol.">
        <title>101 Dothideomycetes genomes: a test case for predicting lifestyles and emergence of pathogens.</title>
        <authorList>
            <person name="Haridas S."/>
            <person name="Albert R."/>
            <person name="Binder M."/>
            <person name="Bloem J."/>
            <person name="Labutti K."/>
            <person name="Salamov A."/>
            <person name="Andreopoulos B."/>
            <person name="Baker S."/>
            <person name="Barry K."/>
            <person name="Bills G."/>
            <person name="Bluhm B."/>
            <person name="Cannon C."/>
            <person name="Castanera R."/>
            <person name="Culley D."/>
            <person name="Daum C."/>
            <person name="Ezra D."/>
            <person name="Gonzalez J."/>
            <person name="Henrissat B."/>
            <person name="Kuo A."/>
            <person name="Liang C."/>
            <person name="Lipzen A."/>
            <person name="Lutzoni F."/>
            <person name="Magnuson J."/>
            <person name="Mondo S."/>
            <person name="Nolan M."/>
            <person name="Ohm R."/>
            <person name="Pangilinan J."/>
            <person name="Park H.-J."/>
            <person name="Ramirez L."/>
            <person name="Alfaro M."/>
            <person name="Sun H."/>
            <person name="Tritt A."/>
            <person name="Yoshinaga Y."/>
            <person name="Zwiers L.-H."/>
            <person name="Turgeon B."/>
            <person name="Goodwin S."/>
            <person name="Spatafora J."/>
            <person name="Crous P."/>
            <person name="Grigoriev I."/>
        </authorList>
    </citation>
    <scope>NUCLEOTIDE SEQUENCE</scope>
    <source>
        <strain evidence="2">CBS 115976</strain>
    </source>
</reference>
<feature type="compositionally biased region" description="Polar residues" evidence="1">
    <location>
        <begin position="10"/>
        <end position="29"/>
    </location>
</feature>
<dbReference type="AlphaFoldDB" id="A0A6A6U8C5"/>
<feature type="compositionally biased region" description="Polar residues" evidence="1">
    <location>
        <begin position="341"/>
        <end position="350"/>
    </location>
</feature>
<protein>
    <recommendedName>
        <fullName evidence="4">Peroxin 20</fullName>
    </recommendedName>
</protein>
<dbReference type="EMBL" id="MU004237">
    <property type="protein sequence ID" value="KAF2667851.1"/>
    <property type="molecule type" value="Genomic_DNA"/>
</dbReference>
<dbReference type="Gene3D" id="6.10.280.230">
    <property type="match status" value="1"/>
</dbReference>
<feature type="region of interest" description="Disordered" evidence="1">
    <location>
        <begin position="1"/>
        <end position="73"/>
    </location>
</feature>
<evidence type="ECO:0000256" key="1">
    <source>
        <dbReference type="SAM" id="MobiDB-lite"/>
    </source>
</evidence>
<dbReference type="Proteomes" id="UP000799302">
    <property type="component" value="Unassembled WGS sequence"/>
</dbReference>